<dbReference type="InterPro" id="IPR027417">
    <property type="entry name" value="P-loop_NTPase"/>
</dbReference>
<dbReference type="Proteomes" id="UP000008311">
    <property type="component" value="Unassembled WGS sequence"/>
</dbReference>
<evidence type="ECO:0000259" key="4">
    <source>
        <dbReference type="Pfam" id="PF00685"/>
    </source>
</evidence>
<keyword evidence="2 3" id="KW-0808">Transferase</keyword>
<dbReference type="GO" id="GO:0008146">
    <property type="term" value="F:sulfotransferase activity"/>
    <property type="evidence" value="ECO:0000318"/>
    <property type="project" value="GO_Central"/>
</dbReference>
<evidence type="ECO:0000256" key="1">
    <source>
        <dbReference type="ARBA" id="ARBA00005771"/>
    </source>
</evidence>
<dbReference type="EMBL" id="EQ973835">
    <property type="protein sequence ID" value="EEF43126.1"/>
    <property type="molecule type" value="Genomic_DNA"/>
</dbReference>
<evidence type="ECO:0000256" key="2">
    <source>
        <dbReference type="ARBA" id="ARBA00022679"/>
    </source>
</evidence>
<dbReference type="GO" id="GO:0005737">
    <property type="term" value="C:cytoplasm"/>
    <property type="evidence" value="ECO:0000318"/>
    <property type="project" value="GO_Central"/>
</dbReference>
<feature type="domain" description="Sulfotransferase" evidence="4">
    <location>
        <begin position="99"/>
        <end position="163"/>
    </location>
</feature>
<dbReference type="InterPro" id="IPR000863">
    <property type="entry name" value="Sulfotransferase_dom"/>
</dbReference>
<dbReference type="AlphaFoldDB" id="B9RZU3"/>
<evidence type="ECO:0000313" key="5">
    <source>
        <dbReference type="EMBL" id="EEF43126.1"/>
    </source>
</evidence>
<dbReference type="PANTHER" id="PTHR11783">
    <property type="entry name" value="SULFOTRANSFERASE SULT"/>
    <property type="match status" value="1"/>
</dbReference>
<dbReference type="SUPFAM" id="SSF52540">
    <property type="entry name" value="P-loop containing nucleoside triphosphate hydrolases"/>
    <property type="match status" value="1"/>
</dbReference>
<gene>
    <name evidence="5" type="ORF">RCOM_1001410</name>
</gene>
<protein>
    <recommendedName>
        <fullName evidence="3">Sulfotransferase</fullName>
        <ecNumber evidence="3">2.8.2.-</ecNumber>
    </recommendedName>
</protein>
<dbReference type="STRING" id="3988.B9RZU3"/>
<dbReference type="Pfam" id="PF00685">
    <property type="entry name" value="Sulfotransfer_1"/>
    <property type="match status" value="1"/>
</dbReference>
<dbReference type="InParanoid" id="B9RZU3"/>
<dbReference type="EC" id="2.8.2.-" evidence="3"/>
<dbReference type="GO" id="GO:0051923">
    <property type="term" value="P:sulfation"/>
    <property type="evidence" value="ECO:0000318"/>
    <property type="project" value="GO_Central"/>
</dbReference>
<proteinExistence type="inferred from homology"/>
<sequence length="178" mass="20228">MDSPRRKAEEGGGGEPALALTLINKHKRIISTLPKRNCWETTTKAFCTTWLKALAFAILTRSRFSDDSNNNPLLTTAPHGCVPFVEVDHLHNPEIPLLATHMLLLEYEEMKKDIVSIVKKLAEFMGYPFNTEEERQGLVQKNGEQRPNSQFTIPNSVFFRKGEESSHTRDGRPHGSYY</sequence>
<accession>B9RZU3</accession>
<evidence type="ECO:0000313" key="6">
    <source>
        <dbReference type="Proteomes" id="UP000008311"/>
    </source>
</evidence>
<keyword evidence="6" id="KW-1185">Reference proteome</keyword>
<comment type="similarity">
    <text evidence="1 3">Belongs to the sulfotransferase 1 family.</text>
</comment>
<evidence type="ECO:0000256" key="3">
    <source>
        <dbReference type="RuleBase" id="RU361155"/>
    </source>
</evidence>
<name>B9RZU3_RICCO</name>
<organism evidence="5 6">
    <name type="scientific">Ricinus communis</name>
    <name type="common">Castor bean</name>
    <dbReference type="NCBI Taxonomy" id="3988"/>
    <lineage>
        <taxon>Eukaryota</taxon>
        <taxon>Viridiplantae</taxon>
        <taxon>Streptophyta</taxon>
        <taxon>Embryophyta</taxon>
        <taxon>Tracheophyta</taxon>
        <taxon>Spermatophyta</taxon>
        <taxon>Magnoliopsida</taxon>
        <taxon>eudicotyledons</taxon>
        <taxon>Gunneridae</taxon>
        <taxon>Pentapetalae</taxon>
        <taxon>rosids</taxon>
        <taxon>fabids</taxon>
        <taxon>Malpighiales</taxon>
        <taxon>Euphorbiaceae</taxon>
        <taxon>Acalyphoideae</taxon>
        <taxon>Acalypheae</taxon>
        <taxon>Ricinus</taxon>
    </lineage>
</organism>
<reference evidence="6" key="1">
    <citation type="journal article" date="2010" name="Nat. Biotechnol.">
        <title>Draft genome sequence of the oilseed species Ricinus communis.</title>
        <authorList>
            <person name="Chan A.P."/>
            <person name="Crabtree J."/>
            <person name="Zhao Q."/>
            <person name="Lorenzi H."/>
            <person name="Orvis J."/>
            <person name="Puiu D."/>
            <person name="Melake-Berhan A."/>
            <person name="Jones K.M."/>
            <person name="Redman J."/>
            <person name="Chen G."/>
            <person name="Cahoon E.B."/>
            <person name="Gedil M."/>
            <person name="Stanke M."/>
            <person name="Haas B.J."/>
            <person name="Wortman J.R."/>
            <person name="Fraser-Liggett C.M."/>
            <person name="Ravel J."/>
            <person name="Rabinowicz P.D."/>
        </authorList>
    </citation>
    <scope>NUCLEOTIDE SEQUENCE [LARGE SCALE GENOMIC DNA]</scope>
    <source>
        <strain evidence="6">cv. Hale</strain>
    </source>
</reference>
<dbReference type="Gene3D" id="3.40.50.300">
    <property type="entry name" value="P-loop containing nucleotide triphosphate hydrolases"/>
    <property type="match status" value="2"/>
</dbReference>